<dbReference type="InterPro" id="IPR029480">
    <property type="entry name" value="Transpos_assoc"/>
</dbReference>
<dbReference type="Gene3D" id="3.40.395.10">
    <property type="entry name" value="Adenoviral Proteinase, Chain A"/>
    <property type="match status" value="1"/>
</dbReference>
<proteinExistence type="predicted"/>
<dbReference type="Proteomes" id="UP001231189">
    <property type="component" value="Unassembled WGS sequence"/>
</dbReference>
<dbReference type="EMBL" id="JAUUTY010000005">
    <property type="protein sequence ID" value="KAK1629685.1"/>
    <property type="molecule type" value="Genomic_DNA"/>
</dbReference>
<accession>A0AAD8VZC9</accession>
<organism evidence="3 4">
    <name type="scientific">Lolium multiflorum</name>
    <name type="common">Italian ryegrass</name>
    <name type="synonym">Lolium perenne subsp. multiflorum</name>
    <dbReference type="NCBI Taxonomy" id="4521"/>
    <lineage>
        <taxon>Eukaryota</taxon>
        <taxon>Viridiplantae</taxon>
        <taxon>Streptophyta</taxon>
        <taxon>Embryophyta</taxon>
        <taxon>Tracheophyta</taxon>
        <taxon>Spermatophyta</taxon>
        <taxon>Magnoliopsida</taxon>
        <taxon>Liliopsida</taxon>
        <taxon>Poales</taxon>
        <taxon>Poaceae</taxon>
        <taxon>BOP clade</taxon>
        <taxon>Pooideae</taxon>
        <taxon>Poodae</taxon>
        <taxon>Poeae</taxon>
        <taxon>Poeae Chloroplast Group 2 (Poeae type)</taxon>
        <taxon>Loliodinae</taxon>
        <taxon>Loliinae</taxon>
        <taxon>Lolium</taxon>
    </lineage>
</organism>
<sequence>MPTTTIELWLQRHGQQYTMRPVSCMVLETTIFEDSPMKVCFPGAGASHANNDNGALAAAFSTMANNALGGQPDRPSHGSRSRMNRQWMYIDRRFDEFTSGLENFIAVAEANKHGGFIYCPCVDCKNIVNYAHSSVIHSHLLREGFMPSYYCWTKHGERGVMMEENEEEEEDDDGYPNFPEYDDTAEGNEDNEVEDQEAPDEPADDDLGRAIADARRECETEKERLAFDKMIEDHNKLLYPTCEDGHKKLGSTLELLQWKAENGVTDSGFGKLLTIIKRKLPRGNELPASTYEAKKIVCPLGLDVQKIHACINDCILYRGEYENLDACPVCTALRYKIRRDDPGDVEGERPRKRVPAKVMWYAPIIPRLKRLFRNKEHARLLRWHKEDRKKDVMLRHPADGSQWRKIDREFPNFAQDARNLRFGLSTDGMNPFGEQSCSHSTWPVTLCIYNLPPWLCMKRKFIMMPVLIQGPKQPGNDIDVYLKPLVEELLQLWSLAGVRVWDEHKQEEFDLRALLFVTINDWPALGNISGQSNKGYNACTHCLHELEGDYLEKGQKVVYLGHRRFLRITHPVRKKGKHYNGEADHRRKPPHRDGVDIFGMVKDLDVIFGKGPGGRSVPNDDAGHAPMWKKKSIFWDLPYWKVLEVRSSIDVMHVTKNLCVNLLGFLGVYGKTKDTPEAREDQQRWKDPKNLHERVKGRHFSSYALTKAEKEIFFECLSSIKVPSGFSSNIKGIINMEKKTFQNLKSHDCHVIMTQLLPIALRGLLPENVRLPIVKLCAFLNAISQKLRCPCRMKKLECKRGKLLPLGFMDPDTVHEVTVRDFAKDTEDNMVMFLVKQANKEEIFFPYNFKFHFILLIIDLHKGVVKVMDSKRKEYAEWADMAVILQRAWKRFITTVPETLLHPKPVPRQKIAILCRGRVPQAHSYHEPGPKAFHRELPPHHAAQLWPF</sequence>
<dbReference type="PANTHER" id="PTHR10775:SF169">
    <property type="entry name" value="TRANSPOSASE"/>
    <property type="match status" value="1"/>
</dbReference>
<dbReference type="InterPro" id="IPR038765">
    <property type="entry name" value="Papain-like_cys_pep_sf"/>
</dbReference>
<dbReference type="Pfam" id="PF02992">
    <property type="entry name" value="Transposase_21"/>
    <property type="match status" value="1"/>
</dbReference>
<reference evidence="3" key="1">
    <citation type="submission" date="2023-07" db="EMBL/GenBank/DDBJ databases">
        <title>A chromosome-level genome assembly of Lolium multiflorum.</title>
        <authorList>
            <person name="Chen Y."/>
            <person name="Copetti D."/>
            <person name="Kolliker R."/>
            <person name="Studer B."/>
        </authorList>
    </citation>
    <scope>NUCLEOTIDE SEQUENCE</scope>
    <source>
        <strain evidence="3">02402/16</strain>
        <tissue evidence="3">Leaf</tissue>
    </source>
</reference>
<feature type="domain" description="Transposase-associated" evidence="2">
    <location>
        <begin position="85"/>
        <end position="157"/>
    </location>
</feature>
<name>A0AAD8VZC9_LOLMU</name>
<dbReference type="AlphaFoldDB" id="A0AAD8VZC9"/>
<dbReference type="PANTHER" id="PTHR10775">
    <property type="entry name" value="OS08G0208400 PROTEIN"/>
    <property type="match status" value="1"/>
</dbReference>
<evidence type="ECO:0000313" key="3">
    <source>
        <dbReference type="EMBL" id="KAK1629685.1"/>
    </source>
</evidence>
<protein>
    <recommendedName>
        <fullName evidence="2">Transposase-associated domain-containing protein</fullName>
    </recommendedName>
</protein>
<feature type="compositionally biased region" description="Acidic residues" evidence="1">
    <location>
        <begin position="164"/>
        <end position="205"/>
    </location>
</feature>
<dbReference type="InterPro" id="IPR004242">
    <property type="entry name" value="Transposase_21"/>
</dbReference>
<dbReference type="SUPFAM" id="SSF54001">
    <property type="entry name" value="Cysteine proteinases"/>
    <property type="match status" value="1"/>
</dbReference>
<evidence type="ECO:0000259" key="2">
    <source>
        <dbReference type="Pfam" id="PF13963"/>
    </source>
</evidence>
<keyword evidence="4" id="KW-1185">Reference proteome</keyword>
<evidence type="ECO:0000256" key="1">
    <source>
        <dbReference type="SAM" id="MobiDB-lite"/>
    </source>
</evidence>
<feature type="region of interest" description="Disordered" evidence="1">
    <location>
        <begin position="164"/>
        <end position="207"/>
    </location>
</feature>
<comment type="caution">
    <text evidence="3">The sequence shown here is derived from an EMBL/GenBank/DDBJ whole genome shotgun (WGS) entry which is preliminary data.</text>
</comment>
<evidence type="ECO:0000313" key="4">
    <source>
        <dbReference type="Proteomes" id="UP001231189"/>
    </source>
</evidence>
<gene>
    <name evidence="3" type="ORF">QYE76_004000</name>
</gene>
<dbReference type="Pfam" id="PF13963">
    <property type="entry name" value="Transpos_assoc"/>
    <property type="match status" value="1"/>
</dbReference>